<feature type="region of interest" description="Disordered" evidence="1">
    <location>
        <begin position="36"/>
        <end position="94"/>
    </location>
</feature>
<sequence>MIRASSGMSFPLVDGAMRVCMGPKVSVVTSSSSRLAVPSSRQEHVHDVSSNVGDTSMCGQDGLMSSLVTSRPYEESDNPPIDASGALNSNGTELNATYSSAQQLVSQSNVNEESGAITMNQLNQLDTQDGVQ</sequence>
<evidence type="ECO:0000256" key="1">
    <source>
        <dbReference type="SAM" id="MobiDB-lite"/>
    </source>
</evidence>
<feature type="compositionally biased region" description="Polar residues" evidence="1">
    <location>
        <begin position="48"/>
        <end position="58"/>
    </location>
</feature>
<proteinExistence type="predicted"/>
<name>A0ABR2QPR3_9ROSI</name>
<keyword evidence="3" id="KW-1185">Reference proteome</keyword>
<organism evidence="2 3">
    <name type="scientific">Hibiscus sabdariffa</name>
    <name type="common">roselle</name>
    <dbReference type="NCBI Taxonomy" id="183260"/>
    <lineage>
        <taxon>Eukaryota</taxon>
        <taxon>Viridiplantae</taxon>
        <taxon>Streptophyta</taxon>
        <taxon>Embryophyta</taxon>
        <taxon>Tracheophyta</taxon>
        <taxon>Spermatophyta</taxon>
        <taxon>Magnoliopsida</taxon>
        <taxon>eudicotyledons</taxon>
        <taxon>Gunneridae</taxon>
        <taxon>Pentapetalae</taxon>
        <taxon>rosids</taxon>
        <taxon>malvids</taxon>
        <taxon>Malvales</taxon>
        <taxon>Malvaceae</taxon>
        <taxon>Malvoideae</taxon>
        <taxon>Hibiscus</taxon>
    </lineage>
</organism>
<protein>
    <submittedName>
        <fullName evidence="2">Uncharacterized protein</fullName>
    </submittedName>
</protein>
<accession>A0ABR2QPR3</accession>
<gene>
    <name evidence="2" type="ORF">V6N11_060238</name>
</gene>
<evidence type="ECO:0000313" key="2">
    <source>
        <dbReference type="EMBL" id="KAK9002653.1"/>
    </source>
</evidence>
<reference evidence="2 3" key="1">
    <citation type="journal article" date="2024" name="G3 (Bethesda)">
        <title>Genome assembly of Hibiscus sabdariffa L. provides insights into metabolisms of medicinal natural products.</title>
        <authorList>
            <person name="Kim T."/>
        </authorList>
    </citation>
    <scope>NUCLEOTIDE SEQUENCE [LARGE SCALE GENOMIC DNA]</scope>
    <source>
        <strain evidence="2">TK-2024</strain>
        <tissue evidence="2">Old leaves</tissue>
    </source>
</reference>
<comment type="caution">
    <text evidence="2">The sequence shown here is derived from an EMBL/GenBank/DDBJ whole genome shotgun (WGS) entry which is preliminary data.</text>
</comment>
<dbReference type="Proteomes" id="UP001396334">
    <property type="component" value="Unassembled WGS sequence"/>
</dbReference>
<evidence type="ECO:0000313" key="3">
    <source>
        <dbReference type="Proteomes" id="UP001396334"/>
    </source>
</evidence>
<dbReference type="EMBL" id="JBBPBN010000034">
    <property type="protein sequence ID" value="KAK9002653.1"/>
    <property type="molecule type" value="Genomic_DNA"/>
</dbReference>